<dbReference type="Proteomes" id="UP000625079">
    <property type="component" value="Unassembled WGS sequence"/>
</dbReference>
<reference evidence="1" key="3">
    <citation type="submission" date="2022-12" db="EMBL/GenBank/DDBJ databases">
        <authorList>
            <person name="Sun Q."/>
            <person name="Zhou Y."/>
        </authorList>
    </citation>
    <scope>NUCLEOTIDE SEQUENCE</scope>
    <source>
        <strain evidence="1">CGMCC 1.15034</strain>
    </source>
</reference>
<organism evidence="1 4">
    <name type="scientific">Bradyrhizobium guangdongense</name>
    <dbReference type="NCBI Taxonomy" id="1325090"/>
    <lineage>
        <taxon>Bacteria</taxon>
        <taxon>Pseudomonadati</taxon>
        <taxon>Pseudomonadota</taxon>
        <taxon>Alphaproteobacteria</taxon>
        <taxon>Hyphomicrobiales</taxon>
        <taxon>Nitrobacteraceae</taxon>
        <taxon>Bradyrhizobium</taxon>
    </lineage>
</organism>
<reference evidence="1" key="1">
    <citation type="journal article" date="2014" name="Int. J. Syst. Evol. Microbiol.">
        <title>Complete genome sequence of Corynebacterium casei LMG S-19264T (=DSM 44701T), isolated from a smear-ripened cheese.</title>
        <authorList>
            <consortium name="US DOE Joint Genome Institute (JGI-PGF)"/>
            <person name="Walter F."/>
            <person name="Albersmeier A."/>
            <person name="Kalinowski J."/>
            <person name="Ruckert C."/>
        </authorList>
    </citation>
    <scope>NUCLEOTIDE SEQUENCE</scope>
    <source>
        <strain evidence="1">CGMCC 1.15034</strain>
    </source>
</reference>
<gene>
    <name evidence="1" type="ORF">GCM10010987_37700</name>
    <name evidence="2" type="ORF">XH86_39780</name>
</gene>
<geneLocation type="plasmid" evidence="2 3">
    <name>unnamed</name>
</geneLocation>
<reference evidence="2 3" key="2">
    <citation type="submission" date="2018-06" db="EMBL/GenBank/DDBJ databases">
        <title>Comparative genomics of rhizobia nodulating Arachis hypogaea in China.</title>
        <authorList>
            <person name="Li Y."/>
        </authorList>
    </citation>
    <scope>NUCLEOTIDE SEQUENCE [LARGE SCALE GENOMIC DNA]</scope>
    <source>
        <strain evidence="2 3">CCBAU 51658</strain>
        <plasmid evidence="2 3">unnamed</plasmid>
    </source>
</reference>
<evidence type="ECO:0000313" key="1">
    <source>
        <dbReference type="EMBL" id="GGI26099.1"/>
    </source>
</evidence>
<dbReference type="EMBL" id="CP030058">
    <property type="protein sequence ID" value="QOZ64772.1"/>
    <property type="molecule type" value="Genomic_DNA"/>
</dbReference>
<dbReference type="EMBL" id="BMHC01000007">
    <property type="protein sequence ID" value="GGI26099.1"/>
    <property type="molecule type" value="Genomic_DNA"/>
</dbReference>
<dbReference type="AlphaFoldDB" id="A0A410VIP2"/>
<evidence type="ECO:0000313" key="4">
    <source>
        <dbReference type="Proteomes" id="UP000625079"/>
    </source>
</evidence>
<accession>A0A410VIP2</accession>
<evidence type="ECO:0000313" key="2">
    <source>
        <dbReference type="EMBL" id="QOZ64772.1"/>
    </source>
</evidence>
<dbReference type="RefSeq" id="WP_128929501.1">
    <property type="nucleotide sequence ID" value="NZ_BMHC01000007.1"/>
</dbReference>
<dbReference type="GeneID" id="39481013"/>
<evidence type="ECO:0000313" key="3">
    <source>
        <dbReference type="Proteomes" id="UP000593880"/>
    </source>
</evidence>
<keyword evidence="2" id="KW-0614">Plasmid</keyword>
<dbReference type="Proteomes" id="UP000593880">
    <property type="component" value="Plasmid unnamed"/>
</dbReference>
<protein>
    <submittedName>
        <fullName evidence="1">Uncharacterized protein</fullName>
    </submittedName>
</protein>
<sequence>MSVKAVMATILQHELASRGVNSLTRSDYEAVIEQLIKKLTELEFELRSRSTNGSQGVPT</sequence>
<proteinExistence type="predicted"/>
<dbReference type="OrthoDB" id="8243626at2"/>
<name>A0A410VIP2_9BRAD</name>
<keyword evidence="3" id="KW-1185">Reference proteome</keyword>